<dbReference type="EMBL" id="DAAGBA010000107">
    <property type="protein sequence ID" value="HAB2327380.1"/>
    <property type="molecule type" value="Genomic_DNA"/>
</dbReference>
<dbReference type="EMBL" id="DAAHJH010000052">
    <property type="protein sequence ID" value="HAB6342088.1"/>
    <property type="molecule type" value="Genomic_DNA"/>
</dbReference>
<dbReference type="Proteomes" id="UP000230639">
    <property type="component" value="Chromosome"/>
</dbReference>
<evidence type="ECO:0000313" key="23">
    <source>
        <dbReference type="EMBL" id="HAB5843596.1"/>
    </source>
</evidence>
<evidence type="ECO:0000313" key="29">
    <source>
        <dbReference type="Proteomes" id="UP000230639"/>
    </source>
</evidence>
<gene>
    <name evidence="7" type="ORF">AH359_23120</name>
    <name evidence="2" type="ORF">CNQ75_06205</name>
    <name evidence="4" type="ORF">CTQ69_28205</name>
    <name evidence="6" type="ORF">DLB95_28580</name>
    <name evidence="5" type="ORF">FNI27_22910</name>
    <name evidence="25" type="ORF">G2916_22880</name>
    <name evidence="27" type="ORF">G2997_23015</name>
    <name evidence="26" type="ORF">G3A00_23160</name>
    <name evidence="22" type="ORF">GB016_22750</name>
    <name evidence="10" type="ORF">GB088_22970</name>
    <name evidence="23" type="ORF">GB246_23180</name>
    <name evidence="12" type="ORF">GB337_20990</name>
    <name evidence="11" type="ORF">GB348_22960</name>
    <name evidence="24" type="ORF">GB480_25150</name>
    <name evidence="14" type="ORF">GBV97_22480</name>
    <name evidence="13" type="ORF">GBW00_23115</name>
    <name evidence="16" type="ORF">GBX19_22705</name>
    <name evidence="15" type="ORF">GBX62_23400</name>
    <name evidence="8" type="ORF">GBY11_21385</name>
    <name evidence="18" type="ORF">GBY15_22540</name>
    <name evidence="17" type="ORF">GBY29_22940</name>
    <name evidence="19" type="ORF">GBY49_21690</name>
    <name evidence="9" type="ORF">GBZ10_22640</name>
    <name evidence="20" type="ORF">GBZ37_23190</name>
    <name evidence="21" type="ORF">GBZ41_22730</name>
    <name evidence="28" type="ORF">JMJ85_09430</name>
    <name evidence="3" type="ORF">PG27_26705</name>
</gene>
<evidence type="ECO:0000313" key="18">
    <source>
        <dbReference type="EMBL" id="HAB4102350.1"/>
    </source>
</evidence>
<evidence type="ECO:0000313" key="22">
    <source>
        <dbReference type="EMBL" id="HAB5019244.1"/>
    </source>
</evidence>
<dbReference type="EMBL" id="DAAGPC010000125">
    <property type="protein sequence ID" value="HAB3980261.1"/>
    <property type="molecule type" value="Genomic_DNA"/>
</dbReference>
<dbReference type="EMBL" id="DAAFYE010000114">
    <property type="protein sequence ID" value="HAB1993904.1"/>
    <property type="molecule type" value="Genomic_DNA"/>
</dbReference>
<dbReference type="AlphaFoldDB" id="A0A2I5HF23"/>
<evidence type="ECO:0000313" key="28">
    <source>
        <dbReference type="EMBL" id="QXN85296.1"/>
    </source>
</evidence>
<evidence type="ECO:0000313" key="13">
    <source>
        <dbReference type="EMBL" id="HAB3844727.1"/>
    </source>
</evidence>
<evidence type="ECO:0000313" key="24">
    <source>
        <dbReference type="EMBL" id="HAB6342088.1"/>
    </source>
</evidence>
<evidence type="ECO:0000313" key="7">
    <source>
        <dbReference type="EMBL" id="EDD0504113.1"/>
    </source>
</evidence>
<evidence type="ECO:0000313" key="4">
    <source>
        <dbReference type="EMBL" id="ECC3917724.1"/>
    </source>
</evidence>
<dbReference type="EMBL" id="AALSXK010000050">
    <property type="protein sequence ID" value="EDD0504113.1"/>
    <property type="molecule type" value="Genomic_DNA"/>
</dbReference>
<dbReference type="EMBL" id="DAAGVL010000083">
    <property type="protein sequence ID" value="HAB4722209.1"/>
    <property type="molecule type" value="Genomic_DNA"/>
</dbReference>
<evidence type="ECO:0000313" key="2">
    <source>
        <dbReference type="EMBL" id="ATW54155.1"/>
    </source>
</evidence>
<evidence type="ECO:0000313" key="26">
    <source>
        <dbReference type="EMBL" id="HAE1476747.1"/>
    </source>
</evidence>
<protein>
    <submittedName>
        <fullName evidence="2">Uncharacterized protein</fullName>
    </submittedName>
</protein>
<dbReference type="EMBL" id="DAAQZS010000058">
    <property type="protein sequence ID" value="HAE1476747.1"/>
    <property type="molecule type" value="Genomic_DNA"/>
</dbReference>
<reference evidence="8" key="2">
    <citation type="journal article" date="2018" name="Genome Biol.">
        <title>SKESA: strategic k-mer extension for scrupulous assemblies.</title>
        <authorList>
            <person name="Souvorov A."/>
            <person name="Agarwala R."/>
            <person name="Lipman D.J."/>
        </authorList>
    </citation>
    <scope>NUCLEOTIDE SEQUENCE</scope>
    <source>
        <strain evidence="8">Salmonella enterica</strain>
    </source>
</reference>
<dbReference type="EMBL" id="DAAQXJ010000232">
    <property type="protein sequence ID" value="HAE1267254.1"/>
    <property type="molecule type" value="Genomic_DNA"/>
</dbReference>
<evidence type="ECO:0000256" key="1">
    <source>
        <dbReference type="SAM" id="SignalP"/>
    </source>
</evidence>
<dbReference type="Proteomes" id="UP000839781">
    <property type="component" value="Unassembled WGS sequence"/>
</dbReference>
<dbReference type="EMBL" id="DAAGNY010000061">
    <property type="protein sequence ID" value="HAB3844727.1"/>
    <property type="molecule type" value="Genomic_DNA"/>
</dbReference>
<proteinExistence type="predicted"/>
<evidence type="ECO:0000313" key="8">
    <source>
        <dbReference type="EMBL" id="HAB1778005.1"/>
    </source>
</evidence>
<dbReference type="EMBL" id="DAAGOZ010000057">
    <property type="protein sequence ID" value="HAB3966847.1"/>
    <property type="molecule type" value="Genomic_DNA"/>
</dbReference>
<dbReference type="EMBL" id="DAAGVM010000257">
    <property type="protein sequence ID" value="HAB4726456.1"/>
    <property type="molecule type" value="Genomic_DNA"/>
</dbReference>
<evidence type="ECO:0000313" key="20">
    <source>
        <dbReference type="EMBL" id="HAB4722209.1"/>
    </source>
</evidence>
<evidence type="ECO:0000313" key="17">
    <source>
        <dbReference type="EMBL" id="HAB4052566.1"/>
    </source>
</evidence>
<reference evidence="2 29" key="1">
    <citation type="submission" date="2017-09" db="EMBL/GenBank/DDBJ databases">
        <title>Complete genome of Salmonella enterica subsp. diarizonae isolated from stool of a patient with bacterial enteropathy.</title>
        <authorList>
            <person name="Zhou J."/>
            <person name="Chen Q."/>
            <person name="Guo L."/>
            <person name="Fan J."/>
        </authorList>
    </citation>
    <scope>NUCLEOTIDE SEQUENCE [LARGE SCALE GENOMIC DNA]</scope>
    <source>
        <strain evidence="2 29">HZS154</strain>
    </source>
</reference>
<reference evidence="4" key="4">
    <citation type="submission" date="2018-08" db="EMBL/GenBank/DDBJ databases">
        <authorList>
            <person name="Ashton P.M."/>
            <person name="Dallman T."/>
            <person name="Nair S."/>
            <person name="De Pinna E."/>
            <person name="Peters T."/>
            <person name="Grant K."/>
        </authorList>
    </citation>
    <scope>NUCLEOTIDE SEQUENCE [LARGE SCALE GENOMIC DNA]</scope>
    <source>
        <strain evidence="4">294779</strain>
        <strain evidence="6">474878</strain>
        <strain evidence="5">481463</strain>
    </source>
</reference>
<keyword evidence="1" id="KW-0732">Signal</keyword>
<feature type="chain" id="PRO_5036040886" evidence="1">
    <location>
        <begin position="24"/>
        <end position="194"/>
    </location>
</feature>
<dbReference type="EMBL" id="DAAGXW010000049">
    <property type="protein sequence ID" value="HAB5019244.1"/>
    <property type="molecule type" value="Genomic_DNA"/>
</dbReference>
<dbReference type="EMBL" id="DAAFWY010000046">
    <property type="protein sequence ID" value="HAB1849134.1"/>
    <property type="molecule type" value="Genomic_DNA"/>
</dbReference>
<organism evidence="2 29">
    <name type="scientific">Salmonella diarizonae</name>
    <dbReference type="NCBI Taxonomy" id="59204"/>
    <lineage>
        <taxon>Bacteria</taxon>
        <taxon>Pseudomonadati</taxon>
        <taxon>Pseudomonadota</taxon>
        <taxon>Gammaproteobacteria</taxon>
        <taxon>Enterobacterales</taxon>
        <taxon>Enterobacteriaceae</taxon>
        <taxon>Salmonella</taxon>
    </lineage>
</organism>
<evidence type="ECO:0000313" key="6">
    <source>
        <dbReference type="EMBL" id="ECJ4381037.1"/>
    </source>
</evidence>
<sequence length="194" mass="21697">MQRKSILLACISLWVCATATIQAEDKMFPEFSHYPATVTSGPFSQTLVLTNEQIKYSAHWKKTMQQQLVKPVNFAGHYRFFATDAYQGDECQHGICGWVLDKSTGNVVSNLPEFNGSDSYGAVGDNGTPVGEPFETKTQSDSLLLILTGQAIPKELKHDKDGVPITNPCETNYYKFENNKFIRIFEDRNGCNVD</sequence>
<evidence type="ECO:0000313" key="21">
    <source>
        <dbReference type="EMBL" id="HAB4726456.1"/>
    </source>
</evidence>
<evidence type="ECO:0000313" key="5">
    <source>
        <dbReference type="EMBL" id="ECJ2915752.1"/>
    </source>
</evidence>
<dbReference type="EMBL" id="DAAFZM010000058">
    <property type="protein sequence ID" value="HAB2187391.1"/>
    <property type="molecule type" value="Genomic_DNA"/>
</dbReference>
<evidence type="ECO:0000313" key="14">
    <source>
        <dbReference type="EMBL" id="HAB3926041.1"/>
    </source>
</evidence>
<reference evidence="8" key="5">
    <citation type="submission" date="2019-10" db="EMBL/GenBank/DDBJ databases">
        <authorList>
            <consortium name="NCBI Pathogen Detection Project"/>
        </authorList>
    </citation>
    <scope>NUCLEOTIDE SEQUENCE</scope>
    <source>
        <strain evidence="8">Salmonella enterica</strain>
    </source>
</reference>
<dbReference type="EMBL" id="AAIXUH010000047">
    <property type="protein sequence ID" value="ECJ2915752.1"/>
    <property type="molecule type" value="Genomic_DNA"/>
</dbReference>
<dbReference type="EMBL" id="AAIYJF010000086">
    <property type="protein sequence ID" value="ECJ4381037.1"/>
    <property type="molecule type" value="Genomic_DNA"/>
</dbReference>
<accession>A0A2I5HF23</accession>
<evidence type="ECO:0000313" key="15">
    <source>
        <dbReference type="EMBL" id="HAB3966847.1"/>
    </source>
</evidence>
<evidence type="ECO:0000313" key="10">
    <source>
        <dbReference type="EMBL" id="HAB1993904.1"/>
    </source>
</evidence>
<evidence type="ECO:0000313" key="11">
    <source>
        <dbReference type="EMBL" id="HAB2187391.1"/>
    </source>
</evidence>
<feature type="signal peptide" evidence="1">
    <location>
        <begin position="1"/>
        <end position="23"/>
    </location>
</feature>
<evidence type="ECO:0000313" key="16">
    <source>
        <dbReference type="EMBL" id="HAB3980261.1"/>
    </source>
</evidence>
<evidence type="ECO:0000313" key="3">
    <source>
        <dbReference type="EMBL" id="EBP3696683.1"/>
    </source>
</evidence>
<evidence type="ECO:0000313" key="12">
    <source>
        <dbReference type="EMBL" id="HAB2327380.1"/>
    </source>
</evidence>
<dbReference type="EMBL" id="AAGLNK010000066">
    <property type="protein sequence ID" value="EBP3696683.1"/>
    <property type="molecule type" value="Genomic_DNA"/>
</dbReference>
<dbReference type="EMBL" id="CP023345">
    <property type="protein sequence ID" value="ATW54155.1"/>
    <property type="molecule type" value="Genomic_DNA"/>
</dbReference>
<evidence type="ECO:0000313" key="25">
    <source>
        <dbReference type="EMBL" id="HAE1267254.1"/>
    </source>
</evidence>
<evidence type="ECO:0000313" key="19">
    <source>
        <dbReference type="EMBL" id="HAB4458864.1"/>
    </source>
</evidence>
<dbReference type="EMBL" id="DAAHFA010000070">
    <property type="protein sequence ID" value="HAB5843596.1"/>
    <property type="molecule type" value="Genomic_DNA"/>
</dbReference>
<dbReference type="EMBL" id="DAAGOS010000150">
    <property type="protein sequence ID" value="HAB3926041.1"/>
    <property type="molecule type" value="Genomic_DNA"/>
</dbReference>
<dbReference type="EMBL" id="DAAGQE010000083">
    <property type="protein sequence ID" value="HAB4102350.1"/>
    <property type="molecule type" value="Genomic_DNA"/>
</dbReference>
<dbReference type="EMBL" id="DAAGTE010000116">
    <property type="protein sequence ID" value="HAB4458864.1"/>
    <property type="molecule type" value="Genomic_DNA"/>
</dbReference>
<dbReference type="EMBL" id="AAIBIC010000120">
    <property type="protein sequence ID" value="ECC3917724.1"/>
    <property type="molecule type" value="Genomic_DNA"/>
</dbReference>
<reference evidence="3" key="3">
    <citation type="submission" date="2018-07" db="EMBL/GenBank/DDBJ databases">
        <authorList>
            <consortium name="GenomeTrakr network: Whole genome sequencing for foodborne pathogen traceback"/>
        </authorList>
    </citation>
    <scope>NUCLEOTIDE SEQUENCE</scope>
    <source>
        <strain evidence="3">CFSAN008697</strain>
        <strain evidence="7">FDA00001986</strain>
    </source>
</reference>
<dbReference type="EMBL" id="DAAQZP010000120">
    <property type="protein sequence ID" value="HAE1597408.1"/>
    <property type="molecule type" value="Genomic_DNA"/>
</dbReference>
<name>A0A2I5HF23_SALDZ</name>
<dbReference type="EMBL" id="DAAFWI010000049">
    <property type="protein sequence ID" value="HAB1778005.1"/>
    <property type="molecule type" value="Genomic_DNA"/>
</dbReference>
<dbReference type="EMBL" id="DAAGPR010000117">
    <property type="protein sequence ID" value="HAB4052566.1"/>
    <property type="molecule type" value="Genomic_DNA"/>
</dbReference>
<dbReference type="RefSeq" id="WP_023247431.1">
    <property type="nucleotide sequence ID" value="NZ_CP011288.1"/>
</dbReference>
<evidence type="ECO:0000313" key="9">
    <source>
        <dbReference type="EMBL" id="HAB1849134.1"/>
    </source>
</evidence>
<reference evidence="28" key="6">
    <citation type="submission" date="2021-07" db="EMBL/GenBank/DDBJ databases">
        <title>Whole-Genome Sequences of non-enterica strains of Salmonella enterica isolated from poultry houses.</title>
        <authorList>
            <person name="Lamas A."/>
            <person name="Regal P."/>
            <person name="Miranda J.M."/>
            <person name="Vazquez B."/>
            <person name="Cepeda A."/>
            <person name="Franco C.M."/>
        </authorList>
    </citation>
    <scope>NUCLEOTIDE SEQUENCE</scope>
    <source>
        <strain evidence="28">LHICA_D1</strain>
    </source>
</reference>
<evidence type="ECO:0000313" key="27">
    <source>
        <dbReference type="EMBL" id="HAE1597408.1"/>
    </source>
</evidence>
<dbReference type="EMBL" id="CP078142">
    <property type="protein sequence ID" value="QXN85296.1"/>
    <property type="molecule type" value="Genomic_DNA"/>
</dbReference>
<dbReference type="Proteomes" id="UP000839735">
    <property type="component" value="Unassembled WGS sequence"/>
</dbReference>